<dbReference type="Gene3D" id="1.25.40.20">
    <property type="entry name" value="Ankyrin repeat-containing domain"/>
    <property type="match status" value="2"/>
</dbReference>
<feature type="repeat" description="ANK" evidence="1">
    <location>
        <begin position="468"/>
        <end position="497"/>
    </location>
</feature>
<feature type="repeat" description="ANK" evidence="1">
    <location>
        <begin position="503"/>
        <end position="535"/>
    </location>
</feature>
<dbReference type="PANTHER" id="PTHR24127:SF1">
    <property type="entry name" value="ANKYRIN REPEAT AND EF-HAND DOMAIN-CONTAINING PROTEIN 1"/>
    <property type="match status" value="1"/>
</dbReference>
<keyword evidence="3" id="KW-1185">Reference proteome</keyword>
<gene>
    <name evidence="2" type="ORF">TVAG_329490</name>
</gene>
<dbReference type="PANTHER" id="PTHR24127">
    <property type="entry name" value="ANKYRIN REPEAT AND EF-HAND DOMAIN-CONTAINING PROTEIN 1"/>
    <property type="match status" value="1"/>
</dbReference>
<dbReference type="KEGG" id="tva:4767993"/>
<proteinExistence type="predicted"/>
<dbReference type="eggNOG" id="KOG0504">
    <property type="taxonomic scope" value="Eukaryota"/>
</dbReference>
<dbReference type="InterPro" id="IPR052801">
    <property type="entry name" value="Ankyrin-EF-hand"/>
</dbReference>
<evidence type="ECO:0000256" key="1">
    <source>
        <dbReference type="PROSITE-ProRule" id="PRU00023"/>
    </source>
</evidence>
<feature type="repeat" description="ANK" evidence="1">
    <location>
        <begin position="349"/>
        <end position="378"/>
    </location>
</feature>
<reference evidence="2" key="2">
    <citation type="journal article" date="2007" name="Science">
        <title>Draft genome sequence of the sexually transmitted pathogen Trichomonas vaginalis.</title>
        <authorList>
            <person name="Carlton J.M."/>
            <person name="Hirt R.P."/>
            <person name="Silva J.C."/>
            <person name="Delcher A.L."/>
            <person name="Schatz M."/>
            <person name="Zhao Q."/>
            <person name="Wortman J.R."/>
            <person name="Bidwell S.L."/>
            <person name="Alsmark U.C.M."/>
            <person name="Besteiro S."/>
            <person name="Sicheritz-Ponten T."/>
            <person name="Noel C.J."/>
            <person name="Dacks J.B."/>
            <person name="Foster P.G."/>
            <person name="Simillion C."/>
            <person name="Van de Peer Y."/>
            <person name="Miranda-Saavedra D."/>
            <person name="Barton G.J."/>
            <person name="Westrop G.D."/>
            <person name="Mueller S."/>
            <person name="Dessi D."/>
            <person name="Fiori P.L."/>
            <person name="Ren Q."/>
            <person name="Paulsen I."/>
            <person name="Zhang H."/>
            <person name="Bastida-Corcuera F.D."/>
            <person name="Simoes-Barbosa A."/>
            <person name="Brown M.T."/>
            <person name="Hayes R.D."/>
            <person name="Mukherjee M."/>
            <person name="Okumura C.Y."/>
            <person name="Schneider R."/>
            <person name="Smith A.J."/>
            <person name="Vanacova S."/>
            <person name="Villalvazo M."/>
            <person name="Haas B.J."/>
            <person name="Pertea M."/>
            <person name="Feldblyum T.V."/>
            <person name="Utterback T.R."/>
            <person name="Shu C.L."/>
            <person name="Osoegawa K."/>
            <person name="de Jong P.J."/>
            <person name="Hrdy I."/>
            <person name="Horvathova L."/>
            <person name="Zubacova Z."/>
            <person name="Dolezal P."/>
            <person name="Malik S.B."/>
            <person name="Logsdon J.M. Jr."/>
            <person name="Henze K."/>
            <person name="Gupta A."/>
            <person name="Wang C.C."/>
            <person name="Dunne R.L."/>
            <person name="Upcroft J.A."/>
            <person name="Upcroft P."/>
            <person name="White O."/>
            <person name="Salzberg S.L."/>
            <person name="Tang P."/>
            <person name="Chiu C.-H."/>
            <person name="Lee Y.-S."/>
            <person name="Embley T.M."/>
            <person name="Coombs G.H."/>
            <person name="Mottram J.C."/>
            <person name="Tachezy J."/>
            <person name="Fraser-Liggett C.M."/>
            <person name="Johnson P.J."/>
        </authorList>
    </citation>
    <scope>NUCLEOTIDE SEQUENCE [LARGE SCALE GENOMIC DNA]</scope>
    <source>
        <strain evidence="2">G3</strain>
    </source>
</reference>
<dbReference type="Pfam" id="PF00023">
    <property type="entry name" value="Ank"/>
    <property type="match status" value="2"/>
</dbReference>
<dbReference type="SMART" id="SM00248">
    <property type="entry name" value="ANK"/>
    <property type="match status" value="7"/>
</dbReference>
<dbReference type="SMR" id="A2EBB7"/>
<dbReference type="PROSITE" id="PS50297">
    <property type="entry name" value="ANK_REP_REGION"/>
    <property type="match status" value="2"/>
</dbReference>
<accession>A2EBB7</accession>
<dbReference type="EMBL" id="DS113345">
    <property type="protein sequence ID" value="EAY10062.1"/>
    <property type="molecule type" value="Genomic_DNA"/>
</dbReference>
<dbReference type="InterPro" id="IPR036770">
    <property type="entry name" value="Ankyrin_rpt-contain_sf"/>
</dbReference>
<reference evidence="2" key="1">
    <citation type="submission" date="2006-10" db="EMBL/GenBank/DDBJ databases">
        <authorList>
            <person name="Amadeo P."/>
            <person name="Zhao Q."/>
            <person name="Wortman J."/>
            <person name="Fraser-Liggett C."/>
            <person name="Carlton J."/>
        </authorList>
    </citation>
    <scope>NUCLEOTIDE SEQUENCE</scope>
    <source>
        <strain evidence="2">G3</strain>
    </source>
</reference>
<dbReference type="Proteomes" id="UP000001542">
    <property type="component" value="Unassembled WGS sequence"/>
</dbReference>
<organism evidence="2 3">
    <name type="scientific">Trichomonas vaginalis (strain ATCC PRA-98 / G3)</name>
    <dbReference type="NCBI Taxonomy" id="412133"/>
    <lineage>
        <taxon>Eukaryota</taxon>
        <taxon>Metamonada</taxon>
        <taxon>Parabasalia</taxon>
        <taxon>Trichomonadida</taxon>
        <taxon>Trichomonadidae</taxon>
        <taxon>Trichomonas</taxon>
    </lineage>
</organism>
<dbReference type="InParanoid" id="A2EBB7"/>
<dbReference type="SUPFAM" id="SSF48403">
    <property type="entry name" value="Ankyrin repeat"/>
    <property type="match status" value="1"/>
</dbReference>
<dbReference type="STRING" id="5722.A2EBB7"/>
<name>A2EBB7_TRIV3</name>
<dbReference type="RefSeq" id="XP_001322285.1">
    <property type="nucleotide sequence ID" value="XM_001322250.1"/>
</dbReference>
<protein>
    <submittedName>
        <fullName evidence="2">Uncharacterized protein</fullName>
    </submittedName>
</protein>
<dbReference type="PROSITE" id="PS50088">
    <property type="entry name" value="ANK_REPEAT"/>
    <property type="match status" value="4"/>
</dbReference>
<dbReference type="InterPro" id="IPR002110">
    <property type="entry name" value="Ankyrin_rpt"/>
</dbReference>
<dbReference type="AlphaFoldDB" id="A2EBB7"/>
<keyword evidence="1" id="KW-0040">ANK repeat</keyword>
<dbReference type="VEuPathDB" id="TrichDB:TVAG_329490"/>
<evidence type="ECO:0000313" key="2">
    <source>
        <dbReference type="EMBL" id="EAY10062.1"/>
    </source>
</evidence>
<dbReference type="VEuPathDB" id="TrichDB:TVAGG3_0309530"/>
<feature type="repeat" description="ANK" evidence="1">
    <location>
        <begin position="428"/>
        <end position="460"/>
    </location>
</feature>
<evidence type="ECO:0000313" key="3">
    <source>
        <dbReference type="Proteomes" id="UP000001542"/>
    </source>
</evidence>
<sequence>MENLEISCHLLIDLIDTKIVPANHILRVISYAGMKRRKKVQVFLKAFDIISSKIDNKFYYDIMNKQFMRIRNFDDQSKSHYFENLENNYISNIIAFDDLHKLQEITSSSNFDWPKINDMLDIATKWNSINCYHFLVLNSTDFIPDIFLSVIGGSFELIKAAFTKRNSISKKDYKEAFKLAVEYNRNDVAEWILSIYRLSFKNVTAYSSLYNFCNTEICLLMNKLGRINAKHENTIRKPFEEFSNYFSLINEKELFEKSMNLLNIDISHEDKLIEVEEVKKVINQKEKIVAREKILHFLEENFQFKEIQDFTPVISSSIHQNFDILKIAVERGCSVNTTFCLPQNKFCYSPLSFAIKMKNKEIAKYLVEKGANVTFIQTEAKYYRYPYRSDETEIIRNYDLCSYAIKNGLYEVALEILHKNSPIYKDSKAPNVLMYACKYGHFDIVKELLEKGMNVNERVEKHPHVFISPLMMCCKRGNLEIAKYLVEKGANCNDMCSTKKRFLYYTPLSLSVQSKNLDLVKYLINNGADYKVMIQKKKSPNVDTVSILNIAESIQDNSDMIDYLKSIIGE</sequence>
<dbReference type="Pfam" id="PF12796">
    <property type="entry name" value="Ank_2"/>
    <property type="match status" value="1"/>
</dbReference>